<dbReference type="OrthoDB" id="358393at2"/>
<dbReference type="Pfam" id="PF16161">
    <property type="entry name" value="DUF4867"/>
    <property type="match status" value="1"/>
</dbReference>
<reference evidence="1 2" key="1">
    <citation type="submission" date="2018-05" db="EMBL/GenBank/DDBJ databases">
        <title>The Hungate 1000. A catalogue of reference genomes from the rumen microbiome.</title>
        <authorList>
            <person name="Kelly W."/>
        </authorList>
    </citation>
    <scope>NUCLEOTIDE SEQUENCE [LARGE SCALE GENOMIC DNA]</scope>
    <source>
        <strain evidence="1 2">NLAE-zl-C242</strain>
    </source>
</reference>
<evidence type="ECO:0000313" key="2">
    <source>
        <dbReference type="Proteomes" id="UP000245845"/>
    </source>
</evidence>
<proteinExistence type="predicted"/>
<name>A0A2Y9BK04_9FIRM</name>
<protein>
    <submittedName>
        <fullName evidence="1">Uncharacterized protein DUF4867</fullName>
    </submittedName>
</protein>
<dbReference type="EMBL" id="QGDL01000019">
    <property type="protein sequence ID" value="PWJ21573.1"/>
    <property type="molecule type" value="Genomic_DNA"/>
</dbReference>
<accession>A0A2Y9BK04</accession>
<dbReference type="Proteomes" id="UP000245845">
    <property type="component" value="Unassembled WGS sequence"/>
</dbReference>
<keyword evidence="2" id="KW-1185">Reference proteome</keyword>
<dbReference type="RefSeq" id="WP_109733611.1">
    <property type="nucleotide sequence ID" value="NZ_BAAACK010000002.1"/>
</dbReference>
<dbReference type="AlphaFoldDB" id="A0A2Y9BK04"/>
<gene>
    <name evidence="1" type="ORF">A8806_11963</name>
</gene>
<organism evidence="1 2">
    <name type="scientific">Faecalicatena orotica</name>
    <dbReference type="NCBI Taxonomy" id="1544"/>
    <lineage>
        <taxon>Bacteria</taxon>
        <taxon>Bacillati</taxon>
        <taxon>Bacillota</taxon>
        <taxon>Clostridia</taxon>
        <taxon>Lachnospirales</taxon>
        <taxon>Lachnospiraceae</taxon>
        <taxon>Faecalicatena</taxon>
    </lineage>
</organism>
<comment type="caution">
    <text evidence="1">The sequence shown here is derived from an EMBL/GenBank/DDBJ whole genome shotgun (WGS) entry which is preliminary data.</text>
</comment>
<dbReference type="InterPro" id="IPR032358">
    <property type="entry name" value="DUF4867"/>
</dbReference>
<sequence>MKSHNIYEKKFQNYGRVLSEYDFTELVNTLRNHTPLPESGFVYLSSCKELESLTIFSELQNRVFGGMPMQLGYCNGYNNTLNCLEYHTCSELCVMAEDVVLLLGQRSDIDRTDYTYDAGKAEAFFVPAGTGIELYATTLHYAPCNAHAGQGYHVANGLLLGTNGQCPALDKKGEDQLLAGCNKWLLAHPDSPEAGEGAFIGLKGQNIRIYQEG</sequence>
<evidence type="ECO:0000313" key="1">
    <source>
        <dbReference type="EMBL" id="PWJ21573.1"/>
    </source>
</evidence>